<dbReference type="PROSITE" id="PS51355">
    <property type="entry name" value="GLUTATHIONE_PEROXID_3"/>
    <property type="match status" value="1"/>
</dbReference>
<dbReference type="RefSeq" id="WP_190403344.1">
    <property type="nucleotide sequence ID" value="NZ_JACJQB010000017.1"/>
</dbReference>
<dbReference type="GO" id="GO:0004601">
    <property type="term" value="F:peroxidase activity"/>
    <property type="evidence" value="ECO:0007669"/>
    <property type="project" value="UniProtKB-KW"/>
</dbReference>
<dbReference type="InterPro" id="IPR013766">
    <property type="entry name" value="Thioredoxin_domain"/>
</dbReference>
<dbReference type="PIRSF" id="PIRSF000303">
    <property type="entry name" value="Glutathion_perox"/>
    <property type="match status" value="1"/>
</dbReference>
<protein>
    <recommendedName>
        <fullName evidence="4">Glutathione peroxidase</fullName>
    </recommendedName>
</protein>
<dbReference type="PROSITE" id="PS51352">
    <property type="entry name" value="THIOREDOXIN_2"/>
    <property type="match status" value="1"/>
</dbReference>
<dbReference type="PANTHER" id="PTHR11592">
    <property type="entry name" value="GLUTATHIONE PEROXIDASE"/>
    <property type="match status" value="1"/>
</dbReference>
<dbReference type="SUPFAM" id="SSF52833">
    <property type="entry name" value="Thioredoxin-like"/>
    <property type="match status" value="1"/>
</dbReference>
<dbReference type="InterPro" id="IPR036249">
    <property type="entry name" value="Thioredoxin-like_sf"/>
</dbReference>
<comment type="caution">
    <text evidence="6">The sequence shown here is derived from an EMBL/GenBank/DDBJ whole genome shotgun (WGS) entry which is preliminary data.</text>
</comment>
<gene>
    <name evidence="6" type="ORF">H6F41_10080</name>
</gene>
<reference evidence="6 7" key="1">
    <citation type="journal article" date="2020" name="ISME J.">
        <title>Comparative genomics reveals insights into cyanobacterial evolution and habitat adaptation.</title>
        <authorList>
            <person name="Chen M.Y."/>
            <person name="Teng W.K."/>
            <person name="Zhao L."/>
            <person name="Hu C.X."/>
            <person name="Zhou Y.K."/>
            <person name="Han B.P."/>
            <person name="Song L.R."/>
            <person name="Shu W.S."/>
        </authorList>
    </citation>
    <scope>NUCLEOTIDE SEQUENCE [LARGE SCALE GENOMIC DNA]</scope>
    <source>
        <strain evidence="6 7">FACHB-723</strain>
    </source>
</reference>
<sequence>MSTLYDLKVTNIDGQPVDLSQYKGKVALVVNVASKCGYTKQYKGLEALYREYKDKGFEILGFPSNDFGAQEPAPEAEIKNFCSLNYDVTFDMFSKVKVSGTGMTEAYKYLTETTGNQVQWNFNKFLVDKEGKVVKYYPSSVAPEDADLRKDIDALLG</sequence>
<evidence type="ECO:0000256" key="2">
    <source>
        <dbReference type="ARBA" id="ARBA00022559"/>
    </source>
</evidence>
<evidence type="ECO:0000256" key="3">
    <source>
        <dbReference type="ARBA" id="ARBA00023002"/>
    </source>
</evidence>
<dbReference type="PRINTS" id="PR01011">
    <property type="entry name" value="GLUTPROXDASE"/>
</dbReference>
<evidence type="ECO:0000313" key="6">
    <source>
        <dbReference type="EMBL" id="MBD2188492.1"/>
    </source>
</evidence>
<dbReference type="InterPro" id="IPR000889">
    <property type="entry name" value="Glutathione_peroxidase"/>
</dbReference>
<evidence type="ECO:0000256" key="4">
    <source>
        <dbReference type="RuleBase" id="RU000499"/>
    </source>
</evidence>
<keyword evidence="3 4" id="KW-0560">Oxidoreductase</keyword>
<organism evidence="6 7">
    <name type="scientific">Pseudanabaena mucicola FACHB-723</name>
    <dbReference type="NCBI Taxonomy" id="2692860"/>
    <lineage>
        <taxon>Bacteria</taxon>
        <taxon>Bacillati</taxon>
        <taxon>Cyanobacteriota</taxon>
        <taxon>Cyanophyceae</taxon>
        <taxon>Pseudanabaenales</taxon>
        <taxon>Pseudanabaenaceae</taxon>
        <taxon>Pseudanabaena</taxon>
    </lineage>
</organism>
<dbReference type="Proteomes" id="UP000642094">
    <property type="component" value="Unassembled WGS sequence"/>
</dbReference>
<dbReference type="Gene3D" id="3.40.30.10">
    <property type="entry name" value="Glutaredoxin"/>
    <property type="match status" value="1"/>
</dbReference>
<evidence type="ECO:0000256" key="1">
    <source>
        <dbReference type="ARBA" id="ARBA00006926"/>
    </source>
</evidence>
<dbReference type="EMBL" id="JACJQB010000017">
    <property type="protein sequence ID" value="MBD2188492.1"/>
    <property type="molecule type" value="Genomic_DNA"/>
</dbReference>
<evidence type="ECO:0000259" key="5">
    <source>
        <dbReference type="PROSITE" id="PS51352"/>
    </source>
</evidence>
<proteinExistence type="inferred from homology"/>
<keyword evidence="7" id="KW-1185">Reference proteome</keyword>
<dbReference type="PANTHER" id="PTHR11592:SF78">
    <property type="entry name" value="GLUTATHIONE PEROXIDASE"/>
    <property type="match status" value="1"/>
</dbReference>
<feature type="domain" description="Thioredoxin" evidence="5">
    <location>
        <begin position="1"/>
        <end position="157"/>
    </location>
</feature>
<comment type="similarity">
    <text evidence="1 4">Belongs to the glutathione peroxidase family.</text>
</comment>
<keyword evidence="2 4" id="KW-0575">Peroxidase</keyword>
<evidence type="ECO:0000313" key="7">
    <source>
        <dbReference type="Proteomes" id="UP000642094"/>
    </source>
</evidence>
<name>A0ABR7ZXC2_9CYAN</name>
<accession>A0ABR7ZXC2</accession>
<dbReference type="Pfam" id="PF00255">
    <property type="entry name" value="GSHPx"/>
    <property type="match status" value="1"/>
</dbReference>
<dbReference type="CDD" id="cd00340">
    <property type="entry name" value="GSH_Peroxidase"/>
    <property type="match status" value="1"/>
</dbReference>